<reference evidence="2" key="1">
    <citation type="submission" date="2009-05" db="EMBL/GenBank/DDBJ databases">
        <title>The genome sequence of Ajellomyces capsulatus strain H143.</title>
        <authorList>
            <person name="Champion M."/>
            <person name="Cuomo C.A."/>
            <person name="Ma L.-J."/>
            <person name="Henn M.R."/>
            <person name="Sil A."/>
            <person name="Goldman B."/>
            <person name="Young S.K."/>
            <person name="Kodira C.D."/>
            <person name="Zeng Q."/>
            <person name="Koehrsen M."/>
            <person name="Alvarado L."/>
            <person name="Berlin A.M."/>
            <person name="Borenstein D."/>
            <person name="Chen Z."/>
            <person name="Engels R."/>
            <person name="Freedman E."/>
            <person name="Gellesch M."/>
            <person name="Goldberg J."/>
            <person name="Griggs A."/>
            <person name="Gujja S."/>
            <person name="Heiman D.I."/>
            <person name="Hepburn T.A."/>
            <person name="Howarth C."/>
            <person name="Jen D."/>
            <person name="Larson L."/>
            <person name="Lewis B."/>
            <person name="Mehta T."/>
            <person name="Park D."/>
            <person name="Pearson M."/>
            <person name="Roberts A."/>
            <person name="Saif S."/>
            <person name="Shea T.D."/>
            <person name="Shenoy N."/>
            <person name="Sisk P."/>
            <person name="Stolte C."/>
            <person name="Sykes S."/>
            <person name="Walk T."/>
            <person name="White J."/>
            <person name="Yandava C."/>
            <person name="Klein B."/>
            <person name="McEwen J.G."/>
            <person name="Puccia R."/>
            <person name="Goldman G.H."/>
            <person name="Felipe M.S."/>
            <person name="Nino-Vega G."/>
            <person name="San-Blas G."/>
            <person name="Taylor J.W."/>
            <person name="Mendoza L."/>
            <person name="Galagan J.E."/>
            <person name="Nusbaum C."/>
            <person name="Birren B.W."/>
        </authorList>
    </citation>
    <scope>NUCLEOTIDE SEQUENCE [LARGE SCALE GENOMIC DNA]</scope>
    <source>
        <strain evidence="2">H143</strain>
    </source>
</reference>
<dbReference type="VEuPathDB" id="FungiDB:HCDG_01603"/>
<proteinExistence type="predicted"/>
<organism evidence="1 2">
    <name type="scientific">Ajellomyces capsulatus (strain H143)</name>
    <name type="common">Darling's disease fungus</name>
    <name type="synonym">Histoplasma capsulatum</name>
    <dbReference type="NCBI Taxonomy" id="544712"/>
    <lineage>
        <taxon>Eukaryota</taxon>
        <taxon>Fungi</taxon>
        <taxon>Dikarya</taxon>
        <taxon>Ascomycota</taxon>
        <taxon>Pezizomycotina</taxon>
        <taxon>Eurotiomycetes</taxon>
        <taxon>Eurotiomycetidae</taxon>
        <taxon>Onygenales</taxon>
        <taxon>Ajellomycetaceae</taxon>
        <taxon>Histoplasma</taxon>
    </lineage>
</organism>
<accession>C6H842</accession>
<gene>
    <name evidence="1" type="ORF">HCDG_01603</name>
</gene>
<sequence length="72" mass="7915">MSFPGSSRAGQLRTHASQGSLTWLLEGCSCTFSLYKPWVSAKRKIGAVKSTGRTPKEWGGWVATRMRSIVAR</sequence>
<evidence type="ECO:0000313" key="1">
    <source>
        <dbReference type="EMBL" id="EER43573.1"/>
    </source>
</evidence>
<dbReference type="HOGENOM" id="CLU_2721640_0_0_1"/>
<evidence type="ECO:0000313" key="2">
    <source>
        <dbReference type="Proteomes" id="UP000002624"/>
    </source>
</evidence>
<dbReference type="Proteomes" id="UP000002624">
    <property type="component" value="Unassembled WGS sequence"/>
</dbReference>
<dbReference type="AlphaFoldDB" id="C6H842"/>
<protein>
    <submittedName>
        <fullName evidence="1">Uncharacterized protein</fullName>
    </submittedName>
</protein>
<name>C6H842_AJECH</name>
<dbReference type="EMBL" id="GG692420">
    <property type="protein sequence ID" value="EER43573.1"/>
    <property type="molecule type" value="Genomic_DNA"/>
</dbReference>